<dbReference type="GO" id="GO:0008506">
    <property type="term" value="F:sucrose:proton symporter activity"/>
    <property type="evidence" value="ECO:0007669"/>
    <property type="project" value="TreeGrafter"/>
</dbReference>
<dbReference type="Gene3D" id="1.20.1250.20">
    <property type="entry name" value="MFS general substrate transporter like domains"/>
    <property type="match status" value="1"/>
</dbReference>
<evidence type="ECO:0000313" key="10">
    <source>
        <dbReference type="RefSeq" id="XP_033533710.1"/>
    </source>
</evidence>
<keyword evidence="9" id="KW-1185">Reference proteome</keyword>
<reference evidence="10" key="2">
    <citation type="submission" date="2020-04" db="EMBL/GenBank/DDBJ databases">
        <authorList>
            <consortium name="NCBI Genome Project"/>
        </authorList>
    </citation>
    <scope>NUCLEOTIDE SEQUENCE</scope>
    <source>
        <strain evidence="10">CBS 781.70</strain>
    </source>
</reference>
<dbReference type="AlphaFoldDB" id="A0A6G1G2P6"/>
<protein>
    <submittedName>
        <fullName evidence="8 10">MFS general substrate transporter</fullName>
    </submittedName>
</protein>
<dbReference type="RefSeq" id="XP_033533710.1">
    <property type="nucleotide sequence ID" value="XM_033679597.1"/>
</dbReference>
<dbReference type="SUPFAM" id="SSF103473">
    <property type="entry name" value="MFS general substrate transporter"/>
    <property type="match status" value="2"/>
</dbReference>
<keyword evidence="3 7" id="KW-0812">Transmembrane</keyword>
<keyword evidence="4 7" id="KW-1133">Transmembrane helix</keyword>
<feature type="compositionally biased region" description="Polar residues" evidence="6">
    <location>
        <begin position="26"/>
        <end position="40"/>
    </location>
</feature>
<dbReference type="GO" id="GO:0005886">
    <property type="term" value="C:plasma membrane"/>
    <property type="evidence" value="ECO:0007669"/>
    <property type="project" value="TreeGrafter"/>
</dbReference>
<evidence type="ECO:0000256" key="4">
    <source>
        <dbReference type="ARBA" id="ARBA00022989"/>
    </source>
</evidence>
<evidence type="ECO:0000256" key="2">
    <source>
        <dbReference type="ARBA" id="ARBA00022448"/>
    </source>
</evidence>
<feature type="transmembrane region" description="Helical" evidence="7">
    <location>
        <begin position="161"/>
        <end position="179"/>
    </location>
</feature>
<comment type="subcellular location">
    <subcellularLocation>
        <location evidence="1">Membrane</location>
        <topology evidence="1">Multi-pass membrane protein</topology>
    </subcellularLocation>
</comment>
<feature type="transmembrane region" description="Helical" evidence="7">
    <location>
        <begin position="119"/>
        <end position="140"/>
    </location>
</feature>
<evidence type="ECO:0000256" key="3">
    <source>
        <dbReference type="ARBA" id="ARBA00022692"/>
    </source>
</evidence>
<proteinExistence type="predicted"/>
<feature type="transmembrane region" description="Helical" evidence="7">
    <location>
        <begin position="475"/>
        <end position="494"/>
    </location>
</feature>
<dbReference type="Pfam" id="PF13347">
    <property type="entry name" value="MFS_2"/>
    <property type="match status" value="1"/>
</dbReference>
<sequence>MSGKSSSPRSAHEDPGSSKRRANAPTKPSNSPRNSTNSQRRVVEEEDRNEQSPLLHPSDSEDDSEADVNSPLGSDEWQLHKGEETKTLGYLILLTVGQIGLQIGWGVETSYGSPFLLSLGISKSLLSLVWLAGPLSGVIVQPYVGIKSDRCRMRWGKRRPFIVGGCIATVLSLLSLSWSREIVGGFLGLFGADRESSGVKTSVAVFAVIFVYVLDFAINTLQAGLRAYIVDCAPTHQQDTANAWASRLNGVGNIACFLAGGADLPKIFPFLGKTQFQVLCAIAALVIALTNILSCATVHERDPRLDGEPPDREDGLLHILADLFRAFRRLPPQIEKICLVQFMAWLAWFPFLFYVTTYIGEIYVEPYLQADPHMDPEKVEELWVRGTRVGTDALLVFALMTLLASIFLPFIIAPAFITPDPSGNGRASTALTPTTSISGSGHLKPQSKKWSAVRRVLNTWETRIQIDSLTLRRTWLLSHFVYAALMWLTILARNVTFAKIIIGAVGIPWAVTMWAPFALIASEVSKRDAIRRGLIKPPPTVEGNLLASGEDGAVDQAGVILGIHNVAVSAPQVLATLICSLIFKLLQKPRGTPGDTSVAWALRFGGLCAVAAGMLTFRVGESAEGVRSNR</sequence>
<dbReference type="PANTHER" id="PTHR19432:SF35">
    <property type="entry name" value="SOLUTE CARRIER FAMILY 45 MEMBER 3 ISOFORM X1"/>
    <property type="match status" value="1"/>
</dbReference>
<feature type="region of interest" description="Disordered" evidence="6">
    <location>
        <begin position="1"/>
        <end position="79"/>
    </location>
</feature>
<evidence type="ECO:0000256" key="5">
    <source>
        <dbReference type="ARBA" id="ARBA00023136"/>
    </source>
</evidence>
<feature type="transmembrane region" description="Helical" evidence="7">
    <location>
        <begin position="199"/>
        <end position="218"/>
    </location>
</feature>
<accession>A0A6G1G2P6</accession>
<evidence type="ECO:0000256" key="7">
    <source>
        <dbReference type="SAM" id="Phobius"/>
    </source>
</evidence>
<dbReference type="GeneID" id="54420167"/>
<evidence type="ECO:0000256" key="6">
    <source>
        <dbReference type="SAM" id="MobiDB-lite"/>
    </source>
</evidence>
<evidence type="ECO:0000256" key="1">
    <source>
        <dbReference type="ARBA" id="ARBA00004141"/>
    </source>
</evidence>
<dbReference type="OrthoDB" id="28755at2759"/>
<dbReference type="InterPro" id="IPR036259">
    <property type="entry name" value="MFS_trans_sf"/>
</dbReference>
<feature type="transmembrane region" description="Helical" evidence="7">
    <location>
        <begin position="566"/>
        <end position="586"/>
    </location>
</feature>
<reference evidence="10" key="3">
    <citation type="submission" date="2025-04" db="UniProtKB">
        <authorList>
            <consortium name="RefSeq"/>
        </authorList>
    </citation>
    <scope>IDENTIFICATION</scope>
    <source>
        <strain evidence="10">CBS 781.70</strain>
    </source>
</reference>
<organism evidence="8">
    <name type="scientific">Eremomyces bilateralis CBS 781.70</name>
    <dbReference type="NCBI Taxonomy" id="1392243"/>
    <lineage>
        <taxon>Eukaryota</taxon>
        <taxon>Fungi</taxon>
        <taxon>Dikarya</taxon>
        <taxon>Ascomycota</taxon>
        <taxon>Pezizomycotina</taxon>
        <taxon>Dothideomycetes</taxon>
        <taxon>Dothideomycetes incertae sedis</taxon>
        <taxon>Eremomycetales</taxon>
        <taxon>Eremomycetaceae</taxon>
        <taxon>Eremomyces</taxon>
    </lineage>
</organism>
<evidence type="ECO:0000313" key="9">
    <source>
        <dbReference type="Proteomes" id="UP000504638"/>
    </source>
</evidence>
<feature type="transmembrane region" description="Helical" evidence="7">
    <location>
        <begin position="393"/>
        <end position="417"/>
    </location>
</feature>
<feature type="transmembrane region" description="Helical" evidence="7">
    <location>
        <begin position="500"/>
        <end position="522"/>
    </location>
</feature>
<feature type="transmembrane region" description="Helical" evidence="7">
    <location>
        <begin position="337"/>
        <end position="359"/>
    </location>
</feature>
<feature type="transmembrane region" description="Helical" evidence="7">
    <location>
        <begin position="598"/>
        <end position="620"/>
    </location>
</feature>
<keyword evidence="2" id="KW-0813">Transport</keyword>
<evidence type="ECO:0000313" key="8">
    <source>
        <dbReference type="EMBL" id="KAF1812079.1"/>
    </source>
</evidence>
<feature type="transmembrane region" description="Helical" evidence="7">
    <location>
        <begin position="88"/>
        <end position="107"/>
    </location>
</feature>
<keyword evidence="5 7" id="KW-0472">Membrane</keyword>
<reference evidence="8 10" key="1">
    <citation type="submission" date="2020-01" db="EMBL/GenBank/DDBJ databases">
        <authorList>
            <consortium name="DOE Joint Genome Institute"/>
            <person name="Haridas S."/>
            <person name="Albert R."/>
            <person name="Binder M."/>
            <person name="Bloem J."/>
            <person name="Labutti K."/>
            <person name="Salamov A."/>
            <person name="Andreopoulos B."/>
            <person name="Baker S.E."/>
            <person name="Barry K."/>
            <person name="Bills G."/>
            <person name="Bluhm B.H."/>
            <person name="Cannon C."/>
            <person name="Castanera R."/>
            <person name="Culley D.E."/>
            <person name="Daum C."/>
            <person name="Ezra D."/>
            <person name="Gonzalez J.B."/>
            <person name="Henrissat B."/>
            <person name="Kuo A."/>
            <person name="Liang C."/>
            <person name="Lipzen A."/>
            <person name="Lutzoni F."/>
            <person name="Magnuson J."/>
            <person name="Mondo S."/>
            <person name="Nolan M."/>
            <person name="Ohm R."/>
            <person name="Pangilinan J."/>
            <person name="Park H.-J."/>
            <person name="Ramirez L."/>
            <person name="Alfaro M."/>
            <person name="Sun H."/>
            <person name="Tritt A."/>
            <person name="Yoshinaga Y."/>
            <person name="Zwiers L.-H."/>
            <person name="Turgeon B.G."/>
            <person name="Goodwin S.B."/>
            <person name="Spatafora J.W."/>
            <person name="Crous P.W."/>
            <person name="Grigoriev I.V."/>
        </authorList>
    </citation>
    <scope>NUCLEOTIDE SEQUENCE</scope>
    <source>
        <strain evidence="8 10">CBS 781.70</strain>
    </source>
</reference>
<name>A0A6G1G2P6_9PEZI</name>
<dbReference type="PANTHER" id="PTHR19432">
    <property type="entry name" value="SUGAR TRANSPORTER"/>
    <property type="match status" value="1"/>
</dbReference>
<dbReference type="Proteomes" id="UP000504638">
    <property type="component" value="Unplaced"/>
</dbReference>
<gene>
    <name evidence="8 10" type="ORF">P152DRAFT_459036</name>
</gene>
<dbReference type="EMBL" id="ML975159">
    <property type="protein sequence ID" value="KAF1812079.1"/>
    <property type="molecule type" value="Genomic_DNA"/>
</dbReference>